<dbReference type="PANTHER" id="PTHR42791">
    <property type="entry name" value="GNAT FAMILY ACETYLTRANSFERASE"/>
    <property type="match status" value="1"/>
</dbReference>
<gene>
    <name evidence="1" type="ORF">BCR33DRAFT_714574</name>
</gene>
<evidence type="ECO:0000313" key="2">
    <source>
        <dbReference type="Proteomes" id="UP000193642"/>
    </source>
</evidence>
<reference evidence="1 2" key="1">
    <citation type="submission" date="2016-07" db="EMBL/GenBank/DDBJ databases">
        <title>Pervasive Adenine N6-methylation of Active Genes in Fungi.</title>
        <authorList>
            <consortium name="DOE Joint Genome Institute"/>
            <person name="Mondo S.J."/>
            <person name="Dannebaum R.O."/>
            <person name="Kuo R.C."/>
            <person name="Labutti K."/>
            <person name="Haridas S."/>
            <person name="Kuo A."/>
            <person name="Salamov A."/>
            <person name="Ahrendt S.R."/>
            <person name="Lipzen A."/>
            <person name="Sullivan W."/>
            <person name="Andreopoulos W.B."/>
            <person name="Clum A."/>
            <person name="Lindquist E."/>
            <person name="Daum C."/>
            <person name="Ramamoorthy G.K."/>
            <person name="Gryganskyi A."/>
            <person name="Culley D."/>
            <person name="Magnuson J.K."/>
            <person name="James T.Y."/>
            <person name="O'Malley M.A."/>
            <person name="Stajich J.E."/>
            <person name="Spatafora J.W."/>
            <person name="Visel A."/>
            <person name="Grigoriev I.V."/>
        </authorList>
    </citation>
    <scope>NUCLEOTIDE SEQUENCE [LARGE SCALE GENOMIC DNA]</scope>
    <source>
        <strain evidence="1 2">JEL800</strain>
    </source>
</reference>
<proteinExistence type="predicted"/>
<organism evidence="1 2">
    <name type="scientific">Rhizoclosmatium globosum</name>
    <dbReference type="NCBI Taxonomy" id="329046"/>
    <lineage>
        <taxon>Eukaryota</taxon>
        <taxon>Fungi</taxon>
        <taxon>Fungi incertae sedis</taxon>
        <taxon>Chytridiomycota</taxon>
        <taxon>Chytridiomycota incertae sedis</taxon>
        <taxon>Chytridiomycetes</taxon>
        <taxon>Chytridiales</taxon>
        <taxon>Chytriomycetaceae</taxon>
        <taxon>Rhizoclosmatium</taxon>
    </lineage>
</organism>
<evidence type="ECO:0008006" key="3">
    <source>
        <dbReference type="Google" id="ProtNLM"/>
    </source>
</evidence>
<sequence length="192" mass="21619">MVTDHIIRSVTTSDEDTAIQVLVTAFRNEPIASFITPDEPAREARLLSRFQDMIKNRETNNMIVDITDTLNAAAIWEYKSVEEPKEPEVEVEHAAAKEEPPSGLSAAAEEMRIKLFAAEPPRPFFYLAYIGTTTKGQGAGSALIRHQLNKLPKGEKTVLFTSDGVEFYERFGFKVSTKVEVDGFSIYWMIRE</sequence>
<dbReference type="EMBL" id="MCGO01000012">
    <property type="protein sequence ID" value="ORY48155.1"/>
    <property type="molecule type" value="Genomic_DNA"/>
</dbReference>
<dbReference type="PANTHER" id="PTHR42791:SF1">
    <property type="entry name" value="N-ACETYLTRANSFERASE DOMAIN-CONTAINING PROTEIN"/>
    <property type="match status" value="1"/>
</dbReference>
<keyword evidence="2" id="KW-1185">Reference proteome</keyword>
<dbReference type="OrthoDB" id="512662at2759"/>
<dbReference type="InterPro" id="IPR016181">
    <property type="entry name" value="Acyl_CoA_acyltransferase"/>
</dbReference>
<dbReference type="Proteomes" id="UP000193642">
    <property type="component" value="Unassembled WGS sequence"/>
</dbReference>
<evidence type="ECO:0000313" key="1">
    <source>
        <dbReference type="EMBL" id="ORY48155.1"/>
    </source>
</evidence>
<dbReference type="AlphaFoldDB" id="A0A1Y2CPA8"/>
<dbReference type="Gene3D" id="3.40.630.30">
    <property type="match status" value="1"/>
</dbReference>
<dbReference type="SUPFAM" id="SSF55729">
    <property type="entry name" value="Acyl-CoA N-acyltransferases (Nat)"/>
    <property type="match status" value="1"/>
</dbReference>
<protein>
    <recommendedName>
        <fullName evidence="3">N-acetyltransferase domain-containing protein</fullName>
    </recommendedName>
</protein>
<name>A0A1Y2CPA8_9FUNG</name>
<comment type="caution">
    <text evidence="1">The sequence shown here is derived from an EMBL/GenBank/DDBJ whole genome shotgun (WGS) entry which is preliminary data.</text>
</comment>
<accession>A0A1Y2CPA8</accession>
<dbReference type="InterPro" id="IPR052523">
    <property type="entry name" value="Trichothecene_AcTrans"/>
</dbReference>